<dbReference type="Pfam" id="PF00015">
    <property type="entry name" value="MCPsignal"/>
    <property type="match status" value="1"/>
</dbReference>
<dbReference type="InterPro" id="IPR051310">
    <property type="entry name" value="MCP_chemotaxis"/>
</dbReference>
<protein>
    <submittedName>
        <fullName evidence="9">Methyl-accepting chemotaxis sensory transducer</fullName>
    </submittedName>
</protein>
<dbReference type="InterPro" id="IPR002035">
    <property type="entry name" value="VWF_A"/>
</dbReference>
<dbReference type="Pfam" id="PF00672">
    <property type="entry name" value="HAMP"/>
    <property type="match status" value="1"/>
</dbReference>
<comment type="similarity">
    <text evidence="2">Belongs to the methyl-accepting chemotaxis (MCP) protein family.</text>
</comment>
<dbReference type="InterPro" id="IPR004089">
    <property type="entry name" value="MCPsignal_dom"/>
</dbReference>
<dbReference type="PROSITE" id="PS50111">
    <property type="entry name" value="CHEMOTAXIS_TRANSDUC_2"/>
    <property type="match status" value="1"/>
</dbReference>
<dbReference type="EMBL" id="SLXT01000015">
    <property type="protein sequence ID" value="TCP63796.1"/>
    <property type="molecule type" value="Genomic_DNA"/>
</dbReference>
<dbReference type="InterPro" id="IPR004090">
    <property type="entry name" value="Chemotax_Me-accpt_rcpt"/>
</dbReference>
<feature type="transmembrane region" description="Helical" evidence="5">
    <location>
        <begin position="12"/>
        <end position="33"/>
    </location>
</feature>
<feature type="domain" description="Methyl-accepting transducer" evidence="6">
    <location>
        <begin position="268"/>
        <end position="497"/>
    </location>
</feature>
<feature type="region of interest" description="Disordered" evidence="4">
    <location>
        <begin position="539"/>
        <end position="567"/>
    </location>
</feature>
<dbReference type="InterPro" id="IPR024478">
    <property type="entry name" value="HlyB_4HB_MCP"/>
</dbReference>
<gene>
    <name evidence="9" type="ORF">EDD73_11542</name>
</gene>
<evidence type="ECO:0000256" key="1">
    <source>
        <dbReference type="ARBA" id="ARBA00022500"/>
    </source>
</evidence>
<dbReference type="PANTHER" id="PTHR43531">
    <property type="entry name" value="PROTEIN ICFG"/>
    <property type="match status" value="1"/>
</dbReference>
<feature type="region of interest" description="Disordered" evidence="4">
    <location>
        <begin position="309"/>
        <end position="334"/>
    </location>
</feature>
<sequence>MKWFKNLKIGVKLIVSFIIVAMIAGVVGIIGVLNINKIDKNYSDLYTNYGIALTDIADASLDYQRIRVNLRDLLLHKGQDRQIYVNTIKDLDKKKEESLARFEKSLQTDEAKKEFAKLKAAVENYAPLQQKVIDLALAGQEEQALAVLGEGKHLADEVNNGINTLFELKDNGGKAQVVVYSEESSSTITTMIIIVVIAVIIAIALGFVLSRMISNPIKEMVGVAEKIADGNLDVDVTVDTKDEIGILAVAFRQMTNNLNEVMSNISTASEQVSAGAKQVSDSSMSLSQGTTEQASSIEELTASLEEISSQTRMNADSASEANSLAEKAKDNAAQGNEQMKHMLQAMDDINDSSSNISKIIKVIDEIAFQTNILALNAAVEAARAGQHGKGFAVVAEEVRNLAARSANAAKETTAMIEGSIKKVEEGTKIANHTAEALNQIVEGVAHVAELVSNIAVASNEQASGIAQINQGIMQVSQVVQANSATSEESAAASEELASQAEMLSQQVARFRLRRTTGNGSYRRMEDLNPDVLRVLEQMGNQRPANDGQERTTNSKKIILSDREFGKY</sequence>
<name>A0A4V2SWX0_9FIRM</name>
<dbReference type="AlphaFoldDB" id="A0A4V2SWX0"/>
<evidence type="ECO:0000256" key="2">
    <source>
        <dbReference type="ARBA" id="ARBA00029447"/>
    </source>
</evidence>
<dbReference type="Gene3D" id="6.10.340.10">
    <property type="match status" value="1"/>
</dbReference>
<feature type="compositionally biased region" description="Polar residues" evidence="4">
    <location>
        <begin position="309"/>
        <end position="322"/>
    </location>
</feature>
<evidence type="ECO:0000256" key="5">
    <source>
        <dbReference type="SAM" id="Phobius"/>
    </source>
</evidence>
<dbReference type="Proteomes" id="UP000294813">
    <property type="component" value="Unassembled WGS sequence"/>
</dbReference>
<dbReference type="GO" id="GO:0005886">
    <property type="term" value="C:plasma membrane"/>
    <property type="evidence" value="ECO:0007669"/>
    <property type="project" value="TreeGrafter"/>
</dbReference>
<dbReference type="FunFam" id="1.10.287.950:FF:000001">
    <property type="entry name" value="Methyl-accepting chemotaxis sensory transducer"/>
    <property type="match status" value="1"/>
</dbReference>
<keyword evidence="1" id="KW-0145">Chemotaxis</keyword>
<organism evidence="9 10">
    <name type="scientific">Heliophilum fasciatum</name>
    <dbReference type="NCBI Taxonomy" id="35700"/>
    <lineage>
        <taxon>Bacteria</taxon>
        <taxon>Bacillati</taxon>
        <taxon>Bacillota</taxon>
        <taxon>Clostridia</taxon>
        <taxon>Eubacteriales</taxon>
        <taxon>Heliobacteriaceae</taxon>
        <taxon>Heliophilum</taxon>
    </lineage>
</organism>
<dbReference type="CDD" id="cd06225">
    <property type="entry name" value="HAMP"/>
    <property type="match status" value="1"/>
</dbReference>
<dbReference type="GO" id="GO:0007165">
    <property type="term" value="P:signal transduction"/>
    <property type="evidence" value="ECO:0007669"/>
    <property type="project" value="UniProtKB-KW"/>
</dbReference>
<dbReference type="SUPFAM" id="SSF58104">
    <property type="entry name" value="Methyl-accepting chemotaxis protein (MCP) signaling domain"/>
    <property type="match status" value="1"/>
</dbReference>
<feature type="domain" description="HAMP" evidence="8">
    <location>
        <begin position="211"/>
        <end position="263"/>
    </location>
</feature>
<dbReference type="SMART" id="SM00304">
    <property type="entry name" value="HAMP"/>
    <property type="match status" value="1"/>
</dbReference>
<evidence type="ECO:0000313" key="9">
    <source>
        <dbReference type="EMBL" id="TCP63796.1"/>
    </source>
</evidence>
<dbReference type="GO" id="GO:0004888">
    <property type="term" value="F:transmembrane signaling receptor activity"/>
    <property type="evidence" value="ECO:0007669"/>
    <property type="project" value="InterPro"/>
</dbReference>
<evidence type="ECO:0000259" key="6">
    <source>
        <dbReference type="PROSITE" id="PS50111"/>
    </source>
</evidence>
<feature type="compositionally biased region" description="Basic and acidic residues" evidence="4">
    <location>
        <begin position="558"/>
        <end position="567"/>
    </location>
</feature>
<keyword evidence="10" id="KW-1185">Reference proteome</keyword>
<dbReference type="Gene3D" id="1.10.287.950">
    <property type="entry name" value="Methyl-accepting chemotaxis protein"/>
    <property type="match status" value="1"/>
</dbReference>
<dbReference type="PROSITE" id="PS50234">
    <property type="entry name" value="VWFA"/>
    <property type="match status" value="1"/>
</dbReference>
<dbReference type="SMART" id="SM00283">
    <property type="entry name" value="MA"/>
    <property type="match status" value="1"/>
</dbReference>
<dbReference type="RefSeq" id="WP_131919467.1">
    <property type="nucleotide sequence ID" value="NZ_JAOQNU010000014.1"/>
</dbReference>
<dbReference type="CDD" id="cd11386">
    <property type="entry name" value="MCP_signal"/>
    <property type="match status" value="1"/>
</dbReference>
<dbReference type="GO" id="GO:0006935">
    <property type="term" value="P:chemotaxis"/>
    <property type="evidence" value="ECO:0007669"/>
    <property type="project" value="UniProtKB-KW"/>
</dbReference>
<dbReference type="InterPro" id="IPR003660">
    <property type="entry name" value="HAMP_dom"/>
</dbReference>
<keyword evidence="5" id="KW-1133">Transmembrane helix</keyword>
<dbReference type="PRINTS" id="PR00260">
    <property type="entry name" value="CHEMTRNSDUCR"/>
</dbReference>
<proteinExistence type="inferred from homology"/>
<comment type="caution">
    <text evidence="9">The sequence shown here is derived from an EMBL/GenBank/DDBJ whole genome shotgun (WGS) entry which is preliminary data.</text>
</comment>
<reference evidence="9 10" key="1">
    <citation type="submission" date="2019-03" db="EMBL/GenBank/DDBJ databases">
        <title>Genomic Encyclopedia of Type Strains, Phase IV (KMG-IV): sequencing the most valuable type-strain genomes for metagenomic binning, comparative biology and taxonomic classification.</title>
        <authorList>
            <person name="Goeker M."/>
        </authorList>
    </citation>
    <scope>NUCLEOTIDE SEQUENCE [LARGE SCALE GENOMIC DNA]</scope>
    <source>
        <strain evidence="9 10">DSM 11170</strain>
    </source>
</reference>
<dbReference type="PROSITE" id="PS50885">
    <property type="entry name" value="HAMP"/>
    <property type="match status" value="1"/>
</dbReference>
<keyword evidence="5" id="KW-0472">Membrane</keyword>
<evidence type="ECO:0000259" key="7">
    <source>
        <dbReference type="PROSITE" id="PS50234"/>
    </source>
</evidence>
<evidence type="ECO:0000313" key="10">
    <source>
        <dbReference type="Proteomes" id="UP000294813"/>
    </source>
</evidence>
<evidence type="ECO:0000256" key="3">
    <source>
        <dbReference type="PROSITE-ProRule" id="PRU00284"/>
    </source>
</evidence>
<accession>A0A4V2SWX0</accession>
<feature type="domain" description="VWFA" evidence="7">
    <location>
        <begin position="233"/>
        <end position="440"/>
    </location>
</feature>
<dbReference type="PANTHER" id="PTHR43531:SF11">
    <property type="entry name" value="METHYL-ACCEPTING CHEMOTAXIS PROTEIN 3"/>
    <property type="match status" value="1"/>
</dbReference>
<dbReference type="OrthoDB" id="9814363at2"/>
<feature type="transmembrane region" description="Helical" evidence="5">
    <location>
        <begin position="188"/>
        <end position="210"/>
    </location>
</feature>
<dbReference type="Pfam" id="PF12729">
    <property type="entry name" value="4HB_MCP_1"/>
    <property type="match status" value="1"/>
</dbReference>
<evidence type="ECO:0000259" key="8">
    <source>
        <dbReference type="PROSITE" id="PS50885"/>
    </source>
</evidence>
<keyword evidence="3" id="KW-0807">Transducer</keyword>
<evidence type="ECO:0000256" key="4">
    <source>
        <dbReference type="SAM" id="MobiDB-lite"/>
    </source>
</evidence>
<keyword evidence="5" id="KW-0812">Transmembrane</keyword>